<dbReference type="PROSITE" id="PS50119">
    <property type="entry name" value="ZF_BBOX"/>
    <property type="match status" value="1"/>
</dbReference>
<dbReference type="Gene3D" id="3.30.160.60">
    <property type="entry name" value="Classic Zinc Finger"/>
    <property type="match status" value="1"/>
</dbReference>
<dbReference type="SUPFAM" id="SSF117281">
    <property type="entry name" value="Kelch motif"/>
    <property type="match status" value="1"/>
</dbReference>
<evidence type="ECO:0000256" key="1">
    <source>
        <dbReference type="PROSITE-ProRule" id="PRU00024"/>
    </source>
</evidence>
<sequence length="515" mass="59835">MDAITKCTIENHVEIVNMYCNDCKVSICIRCMKDHRKHDMIDNDTLYNEQIAKANNAIKSIATQVGSLKMKFEKNEQSFMMVKSRYEESKAKIESVSRDLIDVILKLELQRELDSHFNDVSDNQSNIQKNIESDIQLLQKMSSDIQVKETVPNNMEMVEYIHSFNSYLDKQAIDKKKITDNINDDIDYSLSIPFFNDSASIDTSNHIQLLHLCDNNYMYILKGIDCLEIYDLNRNASKSINIPPIFIENQFQCLHTVNNCIYVFTKTSIYVLNTISDELKWEIHSQPKSNYIVGPLFAIFNGIDKFYIVASSTGYVWTFDTNTKKVYQLADFMQTAYHCSLFLAPDKSIIIINHPNQHSTSSIYKIVNNSISNLYNNNNNNNNYNNLKMAIGNSNHFSHYHYPSKINSINCHVDNYFYSLNENLFTKTLYDPVANNYSGIEIPLSKPPLKVNPITQQSRILYKGNQNLIYLFENKNPNMYIYNILQNTWSQYKLHSELSLPSLIFFSKSCNHFYK</sequence>
<name>A0A151Z3U7_TIELA</name>
<dbReference type="OrthoDB" id="295536at2759"/>
<comment type="caution">
    <text evidence="3">The sequence shown here is derived from an EMBL/GenBank/DDBJ whole genome shotgun (WGS) entry which is preliminary data.</text>
</comment>
<evidence type="ECO:0000313" key="4">
    <source>
        <dbReference type="Proteomes" id="UP000076078"/>
    </source>
</evidence>
<dbReference type="InterPro" id="IPR000315">
    <property type="entry name" value="Znf_B-box"/>
</dbReference>
<dbReference type="EMBL" id="LODT01000049">
    <property type="protein sequence ID" value="KYQ88643.1"/>
    <property type="molecule type" value="Genomic_DNA"/>
</dbReference>
<organism evidence="3 4">
    <name type="scientific">Tieghemostelium lacteum</name>
    <name type="common">Slime mold</name>
    <name type="synonym">Dictyostelium lacteum</name>
    <dbReference type="NCBI Taxonomy" id="361077"/>
    <lineage>
        <taxon>Eukaryota</taxon>
        <taxon>Amoebozoa</taxon>
        <taxon>Evosea</taxon>
        <taxon>Eumycetozoa</taxon>
        <taxon>Dictyostelia</taxon>
        <taxon>Dictyosteliales</taxon>
        <taxon>Raperosteliaceae</taxon>
        <taxon>Tieghemostelium</taxon>
    </lineage>
</organism>
<accession>A0A151Z3U7</accession>
<keyword evidence="1" id="KW-0479">Metal-binding</keyword>
<dbReference type="InterPro" id="IPR015915">
    <property type="entry name" value="Kelch-typ_b-propeller"/>
</dbReference>
<dbReference type="GO" id="GO:0008270">
    <property type="term" value="F:zinc ion binding"/>
    <property type="evidence" value="ECO:0007669"/>
    <property type="project" value="UniProtKB-KW"/>
</dbReference>
<proteinExistence type="predicted"/>
<dbReference type="SUPFAM" id="SSF57845">
    <property type="entry name" value="B-box zinc-binding domain"/>
    <property type="match status" value="1"/>
</dbReference>
<keyword evidence="1" id="KW-0863">Zinc-finger</keyword>
<dbReference type="InParanoid" id="A0A151Z3U7"/>
<dbReference type="AlphaFoldDB" id="A0A151Z3U7"/>
<evidence type="ECO:0000313" key="3">
    <source>
        <dbReference type="EMBL" id="KYQ88643.1"/>
    </source>
</evidence>
<dbReference type="PANTHER" id="PTHR25462:SF296">
    <property type="entry name" value="MEIOTIC P26, ISOFORM F"/>
    <property type="match status" value="1"/>
</dbReference>
<dbReference type="OMA" id="CMILEIN"/>
<dbReference type="InterPro" id="IPR047153">
    <property type="entry name" value="TRIM45/56/19-like"/>
</dbReference>
<keyword evidence="4" id="KW-1185">Reference proteome</keyword>
<dbReference type="PANTHER" id="PTHR25462">
    <property type="entry name" value="BONUS, ISOFORM C-RELATED"/>
    <property type="match status" value="1"/>
</dbReference>
<evidence type="ECO:0000259" key="2">
    <source>
        <dbReference type="PROSITE" id="PS50119"/>
    </source>
</evidence>
<feature type="domain" description="B box-type" evidence="2">
    <location>
        <begin position="2"/>
        <end position="43"/>
    </location>
</feature>
<protein>
    <recommendedName>
        <fullName evidence="2">B box-type domain-containing protein</fullName>
    </recommendedName>
</protein>
<gene>
    <name evidence="3" type="ORF">DLAC_10818</name>
</gene>
<dbReference type="Proteomes" id="UP000076078">
    <property type="component" value="Unassembled WGS sequence"/>
</dbReference>
<reference evidence="3 4" key="1">
    <citation type="submission" date="2015-12" db="EMBL/GenBank/DDBJ databases">
        <title>Dictyostelia acquired genes for synthesis and detection of signals that induce cell-type specialization by lateral gene transfer from prokaryotes.</title>
        <authorList>
            <person name="Gloeckner G."/>
            <person name="Schaap P."/>
        </authorList>
    </citation>
    <scope>NUCLEOTIDE SEQUENCE [LARGE SCALE GENOMIC DNA]</scope>
    <source>
        <strain evidence="3 4">TK</strain>
    </source>
</reference>
<keyword evidence="1" id="KW-0862">Zinc</keyword>
<dbReference type="Gene3D" id="2.120.10.80">
    <property type="entry name" value="Kelch-type beta propeller"/>
    <property type="match status" value="1"/>
</dbReference>